<gene>
    <name evidence="1" type="ORF">TFUB20_00678</name>
</gene>
<sequence>MLQLDQNLSFVRVSHEDAVSVADLNVTADDVGSEVAPGCCGTFGTFGTAGGCCGTFGTYGCAGGAEITQL</sequence>
<accession>A0A1D3UGY6</accession>
<dbReference type="EMBL" id="FMMM01000025">
    <property type="protein sequence ID" value="SCQ19373.1"/>
    <property type="molecule type" value="Genomic_DNA"/>
</dbReference>
<protein>
    <submittedName>
        <fullName evidence="1">Uncharacterized protein</fullName>
    </submittedName>
</protein>
<name>A0A1D3UGY6_TANFO</name>
<evidence type="ECO:0000313" key="1">
    <source>
        <dbReference type="EMBL" id="SCQ19373.1"/>
    </source>
</evidence>
<reference evidence="1 2" key="1">
    <citation type="submission" date="2016-09" db="EMBL/GenBank/DDBJ databases">
        <authorList>
            <person name="Capua I."/>
            <person name="De Benedictis P."/>
            <person name="Joannis T."/>
            <person name="Lombin L.H."/>
            <person name="Cattoli G."/>
        </authorList>
    </citation>
    <scope>NUCLEOTIDE SEQUENCE [LARGE SCALE GENOMIC DNA]</scope>
    <source>
        <strain evidence="1 2">UB20</strain>
    </source>
</reference>
<organism evidence="1 2">
    <name type="scientific">Tannerella forsythia</name>
    <name type="common">Bacteroides forsythus</name>
    <dbReference type="NCBI Taxonomy" id="28112"/>
    <lineage>
        <taxon>Bacteria</taxon>
        <taxon>Pseudomonadati</taxon>
        <taxon>Bacteroidota</taxon>
        <taxon>Bacteroidia</taxon>
        <taxon>Bacteroidales</taxon>
        <taxon>Tannerellaceae</taxon>
        <taxon>Tannerella</taxon>
    </lineage>
</organism>
<proteinExistence type="predicted"/>
<evidence type="ECO:0000313" key="2">
    <source>
        <dbReference type="Proteomes" id="UP000182057"/>
    </source>
</evidence>
<dbReference type="Proteomes" id="UP000182057">
    <property type="component" value="Unassembled WGS sequence"/>
</dbReference>
<dbReference type="AlphaFoldDB" id="A0A1D3UGY6"/>